<evidence type="ECO:0000256" key="3">
    <source>
        <dbReference type="ARBA" id="ARBA00022475"/>
    </source>
</evidence>
<keyword evidence="9" id="KW-0472">Membrane</keyword>
<name>A0A4U5Q0L9_POPAL</name>
<keyword evidence="10" id="KW-0675">Receptor</keyword>
<dbReference type="STRING" id="43335.A0A4U5Q0L9"/>
<dbReference type="PANTHER" id="PTHR27004:SF203">
    <property type="entry name" value="LEUCINE-RICH REPEAT-CONTAINING N-TERMINAL PLANT-TYPE DOMAIN-CONTAINING PROTEIN"/>
    <property type="match status" value="1"/>
</dbReference>
<evidence type="ECO:0000313" key="13">
    <source>
        <dbReference type="EMBL" id="TKS03373.1"/>
    </source>
</evidence>
<dbReference type="InterPro" id="IPR001611">
    <property type="entry name" value="Leu-rich_rpt"/>
</dbReference>
<keyword evidence="3" id="KW-1003">Cell membrane</keyword>
<dbReference type="Pfam" id="PF13855">
    <property type="entry name" value="LRR_8"/>
    <property type="match status" value="2"/>
</dbReference>
<dbReference type="SUPFAM" id="SSF52058">
    <property type="entry name" value="L domain-like"/>
    <property type="match status" value="1"/>
</dbReference>
<dbReference type="FunFam" id="3.80.10.10:FF:000299">
    <property type="entry name" value="Piriformospora indica-insensitive protein 2"/>
    <property type="match status" value="1"/>
</dbReference>
<evidence type="ECO:0000256" key="9">
    <source>
        <dbReference type="ARBA" id="ARBA00023136"/>
    </source>
</evidence>
<evidence type="ECO:0000256" key="6">
    <source>
        <dbReference type="ARBA" id="ARBA00022729"/>
    </source>
</evidence>
<evidence type="ECO:0000256" key="7">
    <source>
        <dbReference type="ARBA" id="ARBA00022737"/>
    </source>
</evidence>
<keyword evidence="6 12" id="KW-0732">Signal</keyword>
<keyword evidence="4" id="KW-0433">Leucine-rich repeat</keyword>
<dbReference type="PANTHER" id="PTHR27004">
    <property type="entry name" value="RECEPTOR-LIKE PROTEIN 12 ISOFORM X1"/>
    <property type="match status" value="1"/>
</dbReference>
<keyword evidence="7" id="KW-0677">Repeat</keyword>
<evidence type="ECO:0008006" key="14">
    <source>
        <dbReference type="Google" id="ProtNLM"/>
    </source>
</evidence>
<evidence type="ECO:0000256" key="2">
    <source>
        <dbReference type="ARBA" id="ARBA00009592"/>
    </source>
</evidence>
<keyword evidence="8" id="KW-1133">Transmembrane helix</keyword>
<keyword evidence="5" id="KW-0812">Transmembrane</keyword>
<dbReference type="GO" id="GO:0005886">
    <property type="term" value="C:plasma membrane"/>
    <property type="evidence" value="ECO:0007669"/>
    <property type="project" value="UniProtKB-SubCell"/>
</dbReference>
<protein>
    <recommendedName>
        <fullName evidence="14">Piriformospora indica-insensitive protein 2-like</fullName>
    </recommendedName>
</protein>
<feature type="signal peptide" evidence="12">
    <location>
        <begin position="1"/>
        <end position="21"/>
    </location>
</feature>
<evidence type="ECO:0000256" key="5">
    <source>
        <dbReference type="ARBA" id="ARBA00022692"/>
    </source>
</evidence>
<sequence length="503" mass="54246">MAISSSFPLFGLLFLTTLMSSLVISHQQPLLDSAEQDSLFLVLYSINSAIPWRTLFPDDLCLSAPHGIVCEYFTEEQPPLTPNGSVSNQPPLETAHISELSFGFVSDYTSNPPCSPNSTINPLVFTSFKFLRKLFFYKCFTEMPVSVPDVSSSSFGANLEELVFIENPALVGSLSGIIGNFTNLRRLVLTGNGIYGNIPDGVGSLVNMEEFTVSRNQLSGGVPFSLAKLKKLRVLDLSQNYLDGYVPLSVGNLSPLLKLDLSHNRFSGKIPESLVSLQSLEFLDLSFNSFGNYGVPLFLGEMPRLKEVYLSGNLVGGHIPEIWEKLGGISGIGFSDMGLVGNIPASMGVHLRNLCYLGLDNNKLEGTVPEELGFLKCGYEINLENNNLSGKIPVTFTSKVAEKLKLKGNSGLCVDGGDFSGFGKFEGSLGKLKLCNKSDISSPVLLQEGSLDSSSSSQTQGKNVIMALVGDKPDTPLYYAPPLQPAYPVIPVIDAAVISPLAE</sequence>
<evidence type="ECO:0000256" key="8">
    <source>
        <dbReference type="ARBA" id="ARBA00022989"/>
    </source>
</evidence>
<comment type="similarity">
    <text evidence="2">Belongs to the RLP family.</text>
</comment>
<feature type="chain" id="PRO_5020828745" description="Piriformospora indica-insensitive protein 2-like" evidence="12">
    <location>
        <begin position="22"/>
        <end position="503"/>
    </location>
</feature>
<dbReference type="Pfam" id="PF00560">
    <property type="entry name" value="LRR_1"/>
    <property type="match status" value="1"/>
</dbReference>
<dbReference type="AlphaFoldDB" id="A0A4U5Q0L9"/>
<dbReference type="Gene3D" id="3.80.10.10">
    <property type="entry name" value="Ribonuclease Inhibitor"/>
    <property type="match status" value="1"/>
</dbReference>
<evidence type="ECO:0000256" key="4">
    <source>
        <dbReference type="ARBA" id="ARBA00022614"/>
    </source>
</evidence>
<dbReference type="EMBL" id="RCHU01000504">
    <property type="protein sequence ID" value="TKS03373.1"/>
    <property type="molecule type" value="Genomic_DNA"/>
</dbReference>
<evidence type="ECO:0000256" key="10">
    <source>
        <dbReference type="ARBA" id="ARBA00023170"/>
    </source>
</evidence>
<evidence type="ECO:0000256" key="1">
    <source>
        <dbReference type="ARBA" id="ARBA00004251"/>
    </source>
</evidence>
<comment type="caution">
    <text evidence="13">The sequence shown here is derived from an EMBL/GenBank/DDBJ whole genome shotgun (WGS) entry which is preliminary data.</text>
</comment>
<organism evidence="13">
    <name type="scientific">Populus alba</name>
    <name type="common">White poplar</name>
    <dbReference type="NCBI Taxonomy" id="43335"/>
    <lineage>
        <taxon>Eukaryota</taxon>
        <taxon>Viridiplantae</taxon>
        <taxon>Streptophyta</taxon>
        <taxon>Embryophyta</taxon>
        <taxon>Tracheophyta</taxon>
        <taxon>Spermatophyta</taxon>
        <taxon>Magnoliopsida</taxon>
        <taxon>eudicotyledons</taxon>
        <taxon>Gunneridae</taxon>
        <taxon>Pentapetalae</taxon>
        <taxon>rosids</taxon>
        <taxon>fabids</taxon>
        <taxon>Malpighiales</taxon>
        <taxon>Salicaceae</taxon>
        <taxon>Saliceae</taxon>
        <taxon>Populus</taxon>
    </lineage>
</organism>
<reference evidence="13" key="1">
    <citation type="submission" date="2018-10" db="EMBL/GenBank/DDBJ databases">
        <title>Population genomic analysis revealed the cold adaptation of white poplar.</title>
        <authorList>
            <person name="Liu Y.-J."/>
        </authorList>
    </citation>
    <scope>NUCLEOTIDE SEQUENCE [LARGE SCALE GENOMIC DNA]</scope>
    <source>
        <strain evidence="13">PAL-ZL1</strain>
    </source>
</reference>
<proteinExistence type="inferred from homology"/>
<evidence type="ECO:0000256" key="12">
    <source>
        <dbReference type="SAM" id="SignalP"/>
    </source>
</evidence>
<accession>A0A4U5Q0L9</accession>
<keyword evidence="11" id="KW-0325">Glycoprotein</keyword>
<gene>
    <name evidence="13" type="ORF">D5086_0000153700</name>
</gene>
<dbReference type="InterPro" id="IPR032675">
    <property type="entry name" value="LRR_dom_sf"/>
</dbReference>
<evidence type="ECO:0000256" key="11">
    <source>
        <dbReference type="ARBA" id="ARBA00023180"/>
    </source>
</evidence>
<comment type="subcellular location">
    <subcellularLocation>
        <location evidence="1">Cell membrane</location>
        <topology evidence="1">Single-pass type I membrane protein</topology>
    </subcellularLocation>
</comment>